<dbReference type="RefSeq" id="WP_084372261.1">
    <property type="nucleotide sequence ID" value="NZ_CP020814.1"/>
</dbReference>
<evidence type="ECO:0000256" key="1">
    <source>
        <dbReference type="SAM" id="Phobius"/>
    </source>
</evidence>
<accession>A0A1X9MAI2</accession>
<keyword evidence="1" id="KW-0812">Transmembrane</keyword>
<dbReference type="EMBL" id="CP020814">
    <property type="protein sequence ID" value="ARK29163.1"/>
    <property type="molecule type" value="Genomic_DNA"/>
</dbReference>
<dbReference type="Pfam" id="PF14147">
    <property type="entry name" value="Spore_YhaL"/>
    <property type="match status" value="1"/>
</dbReference>
<dbReference type="KEGG" id="bkw:BkAM31D_04435"/>
<protein>
    <submittedName>
        <fullName evidence="2">Sporulation protein YhaL</fullName>
    </submittedName>
</protein>
<dbReference type="STRING" id="199441.BkAM31D_04435"/>
<proteinExistence type="predicted"/>
<keyword evidence="3" id="KW-1185">Reference proteome</keyword>
<reference evidence="2 3" key="1">
    <citation type="submission" date="2017-04" db="EMBL/GenBank/DDBJ databases">
        <title>Bacillus krulwichiae AM31D Genome sequencing and assembly.</title>
        <authorList>
            <person name="Krulwich T.A."/>
            <person name="Anastor L."/>
            <person name="Ehrlich R."/>
            <person name="Ehrlich G.D."/>
            <person name="Janto B."/>
        </authorList>
    </citation>
    <scope>NUCLEOTIDE SEQUENCE [LARGE SCALE GENOMIC DNA]</scope>
    <source>
        <strain evidence="2 3">AM31D</strain>
    </source>
</reference>
<keyword evidence="1" id="KW-1133">Transmembrane helix</keyword>
<dbReference type="Proteomes" id="UP000193006">
    <property type="component" value="Chromosome"/>
</dbReference>
<dbReference type="AlphaFoldDB" id="A0A1X9MAI2"/>
<evidence type="ECO:0000313" key="3">
    <source>
        <dbReference type="Proteomes" id="UP000193006"/>
    </source>
</evidence>
<name>A0A1X9MAI2_9BACI</name>
<organism evidence="2 3">
    <name type="scientific">Halalkalibacter krulwichiae</name>
    <dbReference type="NCBI Taxonomy" id="199441"/>
    <lineage>
        <taxon>Bacteria</taxon>
        <taxon>Bacillati</taxon>
        <taxon>Bacillota</taxon>
        <taxon>Bacilli</taxon>
        <taxon>Bacillales</taxon>
        <taxon>Bacillaceae</taxon>
        <taxon>Halalkalibacter</taxon>
    </lineage>
</organism>
<sequence length="92" mass="10694" precursor="true">MKSSQSRKRLAFFLLAVLAIGFVLTQTTVGSFLLSSPWWVYFVVAGIIFSGYLSVKYALEDKRTEQEWIESEGQVYMERIAEEREKRNLHRG</sequence>
<keyword evidence="1" id="KW-0472">Membrane</keyword>
<feature type="transmembrane region" description="Helical" evidence="1">
    <location>
        <begin position="35"/>
        <end position="55"/>
    </location>
</feature>
<gene>
    <name evidence="2" type="primary">yhaL</name>
    <name evidence="2" type="ORF">BkAM31D_04435</name>
</gene>
<evidence type="ECO:0000313" key="2">
    <source>
        <dbReference type="EMBL" id="ARK29163.1"/>
    </source>
</evidence>
<dbReference type="InterPro" id="IPR025428">
    <property type="entry name" value="Spore_YhaL"/>
</dbReference>